<evidence type="ECO:0000259" key="10">
    <source>
        <dbReference type="PROSITE" id="PS50893"/>
    </source>
</evidence>
<keyword evidence="3" id="KW-1003">Cell membrane</keyword>
<evidence type="ECO:0000256" key="8">
    <source>
        <dbReference type="ARBA" id="ARBA00023065"/>
    </source>
</evidence>
<gene>
    <name evidence="11" type="ORF">CLV25_11487</name>
</gene>
<dbReference type="PANTHER" id="PTHR42771:SF2">
    <property type="entry name" value="IRON(3+)-HYDROXAMATE IMPORT ATP-BINDING PROTEIN FHUC"/>
    <property type="match status" value="1"/>
</dbReference>
<dbReference type="Gene3D" id="3.40.50.300">
    <property type="entry name" value="P-loop containing nucleotide triphosphate hydrolases"/>
    <property type="match status" value="1"/>
</dbReference>
<dbReference type="GO" id="GO:0016887">
    <property type="term" value="F:ATP hydrolysis activity"/>
    <property type="evidence" value="ECO:0007669"/>
    <property type="project" value="InterPro"/>
</dbReference>
<name>A0A4R2E7H5_9BACT</name>
<dbReference type="GO" id="GO:0005524">
    <property type="term" value="F:ATP binding"/>
    <property type="evidence" value="ECO:0007669"/>
    <property type="project" value="UniProtKB-KW"/>
</dbReference>
<dbReference type="InterPro" id="IPR003593">
    <property type="entry name" value="AAA+_ATPase"/>
</dbReference>
<comment type="subcellular location">
    <subcellularLocation>
        <location evidence="1">Cell membrane</location>
        <topology evidence="1">Peripheral membrane protein</topology>
    </subcellularLocation>
</comment>
<keyword evidence="5" id="KW-0547">Nucleotide-binding</keyword>
<reference evidence="11 12" key="1">
    <citation type="submission" date="2019-03" db="EMBL/GenBank/DDBJ databases">
        <title>Genomic Encyclopedia of Archaeal and Bacterial Type Strains, Phase II (KMG-II): from individual species to whole genera.</title>
        <authorList>
            <person name="Goeker M."/>
        </authorList>
    </citation>
    <scope>NUCLEOTIDE SEQUENCE [LARGE SCALE GENOMIC DNA]</scope>
    <source>
        <strain evidence="11 12">RL-C</strain>
    </source>
</reference>
<dbReference type="PROSITE" id="PS50893">
    <property type="entry name" value="ABC_TRANSPORTER_2"/>
    <property type="match status" value="1"/>
</dbReference>
<keyword evidence="2" id="KW-0813">Transport</keyword>
<dbReference type="SMART" id="SM00382">
    <property type="entry name" value="AAA"/>
    <property type="match status" value="1"/>
</dbReference>
<evidence type="ECO:0000313" key="12">
    <source>
        <dbReference type="Proteomes" id="UP000294830"/>
    </source>
</evidence>
<dbReference type="GO" id="GO:0006826">
    <property type="term" value="P:iron ion transport"/>
    <property type="evidence" value="ECO:0007669"/>
    <property type="project" value="UniProtKB-KW"/>
</dbReference>
<dbReference type="RefSeq" id="WP_131840081.1">
    <property type="nucleotide sequence ID" value="NZ_SLWB01000014.1"/>
</dbReference>
<dbReference type="EMBL" id="SLWB01000014">
    <property type="protein sequence ID" value="TCN63931.1"/>
    <property type="molecule type" value="Genomic_DNA"/>
</dbReference>
<dbReference type="AlphaFoldDB" id="A0A4R2E7H5"/>
<comment type="caution">
    <text evidence="11">The sequence shown here is derived from an EMBL/GenBank/DDBJ whole genome shotgun (WGS) entry which is preliminary data.</text>
</comment>
<evidence type="ECO:0000256" key="9">
    <source>
        <dbReference type="ARBA" id="ARBA00023136"/>
    </source>
</evidence>
<evidence type="ECO:0000256" key="3">
    <source>
        <dbReference type="ARBA" id="ARBA00022475"/>
    </source>
</evidence>
<keyword evidence="7" id="KW-0408">Iron</keyword>
<dbReference type="InterPro" id="IPR003439">
    <property type="entry name" value="ABC_transporter-like_ATP-bd"/>
</dbReference>
<dbReference type="Proteomes" id="UP000294830">
    <property type="component" value="Unassembled WGS sequence"/>
</dbReference>
<keyword evidence="8" id="KW-0406">Ion transport</keyword>
<organism evidence="11 12">
    <name type="scientific">Acetobacteroides hydrogenigenes</name>
    <dbReference type="NCBI Taxonomy" id="979970"/>
    <lineage>
        <taxon>Bacteria</taxon>
        <taxon>Pseudomonadati</taxon>
        <taxon>Bacteroidota</taxon>
        <taxon>Bacteroidia</taxon>
        <taxon>Bacteroidales</taxon>
        <taxon>Rikenellaceae</taxon>
        <taxon>Acetobacteroides</taxon>
    </lineage>
</organism>
<evidence type="ECO:0000256" key="4">
    <source>
        <dbReference type="ARBA" id="ARBA00022496"/>
    </source>
</evidence>
<dbReference type="SUPFAM" id="SSF52540">
    <property type="entry name" value="P-loop containing nucleoside triphosphate hydrolases"/>
    <property type="match status" value="1"/>
</dbReference>
<dbReference type="PANTHER" id="PTHR42771">
    <property type="entry name" value="IRON(3+)-HYDROXAMATE IMPORT ATP-BINDING PROTEIN FHUC"/>
    <property type="match status" value="1"/>
</dbReference>
<keyword evidence="4" id="KW-0410">Iron transport</keyword>
<evidence type="ECO:0000256" key="2">
    <source>
        <dbReference type="ARBA" id="ARBA00022448"/>
    </source>
</evidence>
<evidence type="ECO:0000256" key="7">
    <source>
        <dbReference type="ARBA" id="ARBA00023004"/>
    </source>
</evidence>
<keyword evidence="9" id="KW-0472">Membrane</keyword>
<dbReference type="InterPro" id="IPR051535">
    <property type="entry name" value="Siderophore_ABC-ATPase"/>
</dbReference>
<evidence type="ECO:0000256" key="5">
    <source>
        <dbReference type="ARBA" id="ARBA00022741"/>
    </source>
</evidence>
<protein>
    <submittedName>
        <fullName evidence="11">Iron complex transport system ATP-binding protein</fullName>
    </submittedName>
</protein>
<keyword evidence="6 11" id="KW-0067">ATP-binding</keyword>
<dbReference type="CDD" id="cd03214">
    <property type="entry name" value="ABC_Iron-Siderophores_B12_Hemin"/>
    <property type="match status" value="1"/>
</dbReference>
<evidence type="ECO:0000256" key="1">
    <source>
        <dbReference type="ARBA" id="ARBA00004202"/>
    </source>
</evidence>
<keyword evidence="12" id="KW-1185">Reference proteome</keyword>
<evidence type="ECO:0000256" key="6">
    <source>
        <dbReference type="ARBA" id="ARBA00022840"/>
    </source>
</evidence>
<proteinExistence type="predicted"/>
<dbReference type="GO" id="GO:0005886">
    <property type="term" value="C:plasma membrane"/>
    <property type="evidence" value="ECO:0007669"/>
    <property type="project" value="UniProtKB-SubCell"/>
</dbReference>
<dbReference type="OrthoDB" id="9787851at2"/>
<dbReference type="Pfam" id="PF00005">
    <property type="entry name" value="ABC_tran"/>
    <property type="match status" value="1"/>
</dbReference>
<sequence>MRNLLKTTDLNIGYQLRGEQKVVHQKMNLSLAKGELTSLLGVNGVGKSTLLRTLAGFQPKLSGDILLDGRSIDSFSQRERAKLVSVVLTDQVVVGDLFVYEVIALGRHPYLGFFGRLTSEDHKVIEEVVHSVGIGELTHRRISSLSDGERQKVMIAKALAQQTPIIILDEPTAFLDLPSRIEITMLLRKLTDKMDKAILLSTHDLDLALDLSDKIWLMGKEREVACGAPEDLVLSGAFNSYFERDSIIFDRSIGRFRLNEKHEKLISLDADAGSHFWIEKALHRNGIAVANKNVKAENHLRVVRDATKPYKLVSVGCKEMEFETINELLVELKN</sequence>
<evidence type="ECO:0000313" key="11">
    <source>
        <dbReference type="EMBL" id="TCN63931.1"/>
    </source>
</evidence>
<feature type="domain" description="ABC transporter" evidence="10">
    <location>
        <begin position="5"/>
        <end position="245"/>
    </location>
</feature>
<accession>A0A4R2E7H5</accession>
<dbReference type="InterPro" id="IPR027417">
    <property type="entry name" value="P-loop_NTPase"/>
</dbReference>